<name>A0ABX8V2G9_9BACT</name>
<feature type="domain" description="Phosphoribosyltransferase" evidence="3">
    <location>
        <begin position="15"/>
        <end position="160"/>
    </location>
</feature>
<evidence type="ECO:0000256" key="2">
    <source>
        <dbReference type="ARBA" id="ARBA00049402"/>
    </source>
</evidence>
<dbReference type="CDD" id="cd06223">
    <property type="entry name" value="PRTases_typeI"/>
    <property type="match status" value="1"/>
</dbReference>
<dbReference type="RefSeq" id="WP_215216842.1">
    <property type="nucleotide sequence ID" value="NZ_CP075587.1"/>
</dbReference>
<dbReference type="SUPFAM" id="SSF53271">
    <property type="entry name" value="PRTase-like"/>
    <property type="match status" value="1"/>
</dbReference>
<gene>
    <name evidence="4" type="ORF">RHABOEDO_001312</name>
</gene>
<keyword evidence="5" id="KW-1185">Reference proteome</keyword>
<comment type="catalytic activity">
    <reaction evidence="1">
        <text>GMP + diphosphate = guanine + 5-phospho-alpha-D-ribose 1-diphosphate</text>
        <dbReference type="Rhea" id="RHEA:25424"/>
        <dbReference type="ChEBI" id="CHEBI:16235"/>
        <dbReference type="ChEBI" id="CHEBI:33019"/>
        <dbReference type="ChEBI" id="CHEBI:58017"/>
        <dbReference type="ChEBI" id="CHEBI:58115"/>
        <dbReference type="EC" id="2.4.2.8"/>
    </reaction>
    <physiologicalReaction direction="right-to-left" evidence="1">
        <dbReference type="Rhea" id="RHEA:25426"/>
    </physiologicalReaction>
</comment>
<evidence type="ECO:0000313" key="5">
    <source>
        <dbReference type="Proteomes" id="UP000826014"/>
    </source>
</evidence>
<evidence type="ECO:0000256" key="1">
    <source>
        <dbReference type="ARBA" id="ARBA00048811"/>
    </source>
</evidence>
<dbReference type="Pfam" id="PF00156">
    <property type="entry name" value="Pribosyltran"/>
    <property type="match status" value="1"/>
</dbReference>
<dbReference type="PANTHER" id="PTHR43340">
    <property type="entry name" value="HYPOXANTHINE-GUANINE PHOSPHORIBOSYLTRANSFERASE"/>
    <property type="match status" value="1"/>
</dbReference>
<dbReference type="InterPro" id="IPR050408">
    <property type="entry name" value="HGPRT"/>
</dbReference>
<sequence length="180" mass="20326">MSIHSTLELDLLISMDEIQDKIAKIAVQLEADYKDQEIVIVMIMKGAICLVADLIRAISLPCVVESIQASSYHGKTRGNLQIKGLEALDLLAKNVLLVDDIFDSGNTLFQVYQALAEKKPKSLKSLVLLSKNVSDLEYRPDYLLFSVENRFVVGYGLDYKEYYRGLKGIYLFKETVSRLQ</sequence>
<keyword evidence="4" id="KW-0328">Glycosyltransferase</keyword>
<organism evidence="4 5">
    <name type="scientific">Candidatus Rhabdochlamydia oedothoracis</name>
    <dbReference type="NCBI Taxonomy" id="2720720"/>
    <lineage>
        <taxon>Bacteria</taxon>
        <taxon>Pseudomonadati</taxon>
        <taxon>Chlamydiota</taxon>
        <taxon>Chlamydiia</taxon>
        <taxon>Parachlamydiales</taxon>
        <taxon>Candidatus Rhabdochlamydiaceae</taxon>
        <taxon>Candidatus Rhabdochlamydia</taxon>
    </lineage>
</organism>
<dbReference type="EMBL" id="CP075587">
    <property type="protein sequence ID" value="QYF49051.1"/>
    <property type="molecule type" value="Genomic_DNA"/>
</dbReference>
<dbReference type="Proteomes" id="UP000826014">
    <property type="component" value="Chromosome"/>
</dbReference>
<comment type="catalytic activity">
    <reaction evidence="2">
        <text>IMP + diphosphate = hypoxanthine + 5-phospho-alpha-D-ribose 1-diphosphate</text>
        <dbReference type="Rhea" id="RHEA:17973"/>
        <dbReference type="ChEBI" id="CHEBI:17368"/>
        <dbReference type="ChEBI" id="CHEBI:33019"/>
        <dbReference type="ChEBI" id="CHEBI:58017"/>
        <dbReference type="ChEBI" id="CHEBI:58053"/>
        <dbReference type="EC" id="2.4.2.8"/>
    </reaction>
    <physiologicalReaction direction="right-to-left" evidence="2">
        <dbReference type="Rhea" id="RHEA:17975"/>
    </physiologicalReaction>
</comment>
<reference evidence="4 5" key="1">
    <citation type="journal article" date="2022" name="bioRxiv">
        <title>Ecology and evolution of chlamydial symbionts of arthropods.</title>
        <authorList>
            <person name="Halter T."/>
            <person name="Koestlbacher S."/>
            <person name="Collingro A."/>
            <person name="Sixt B.S."/>
            <person name="Toenshoff E.R."/>
            <person name="Hendrickx F."/>
            <person name="Kostanjsek R."/>
            <person name="Horn M."/>
        </authorList>
    </citation>
    <scope>NUCLEOTIDE SEQUENCE [LARGE SCALE GENOMIC DNA]</scope>
    <source>
        <strain evidence="4">W744xW776</strain>
    </source>
</reference>
<keyword evidence="4" id="KW-0808">Transferase</keyword>
<proteinExistence type="predicted"/>
<dbReference type="EC" id="2.4.2.8" evidence="4"/>
<accession>A0ABX8V2G9</accession>
<evidence type="ECO:0000313" key="4">
    <source>
        <dbReference type="EMBL" id="QYF49051.1"/>
    </source>
</evidence>
<dbReference type="InterPro" id="IPR029057">
    <property type="entry name" value="PRTase-like"/>
</dbReference>
<dbReference type="InterPro" id="IPR000836">
    <property type="entry name" value="PRTase_dom"/>
</dbReference>
<evidence type="ECO:0000259" key="3">
    <source>
        <dbReference type="Pfam" id="PF00156"/>
    </source>
</evidence>
<dbReference type="Gene3D" id="3.40.50.2020">
    <property type="match status" value="1"/>
</dbReference>
<dbReference type="GO" id="GO:0016757">
    <property type="term" value="F:glycosyltransferase activity"/>
    <property type="evidence" value="ECO:0007669"/>
    <property type="project" value="UniProtKB-KW"/>
</dbReference>
<dbReference type="PANTHER" id="PTHR43340:SF1">
    <property type="entry name" value="HYPOXANTHINE PHOSPHORIBOSYLTRANSFERASE"/>
    <property type="match status" value="1"/>
</dbReference>
<protein>
    <submittedName>
        <fullName evidence="4">Hypoxanthine phosphoribosyltransferase</fullName>
        <ecNumber evidence="4">2.4.2.8</ecNumber>
    </submittedName>
</protein>